<reference evidence="2 3" key="1">
    <citation type="submission" date="2018-12" db="EMBL/GenBank/DDBJ databases">
        <title>Sequencing of bacterial isolates from soil warming experiment in Harvard Forest, Massachusetts, USA.</title>
        <authorList>
            <person name="Deangelis K."/>
        </authorList>
    </citation>
    <scope>NUCLEOTIDE SEQUENCE [LARGE SCALE GENOMIC DNA]</scope>
    <source>
        <strain evidence="2 3">EB153</strain>
    </source>
</reference>
<dbReference type="EMBL" id="RSDW01000001">
    <property type="protein sequence ID" value="RSL17839.1"/>
    <property type="molecule type" value="Genomic_DNA"/>
</dbReference>
<evidence type="ECO:0000256" key="1">
    <source>
        <dbReference type="SAM" id="Phobius"/>
    </source>
</evidence>
<keyword evidence="1" id="KW-0472">Membrane</keyword>
<keyword evidence="1" id="KW-1133">Transmembrane helix</keyword>
<gene>
    <name evidence="2" type="ORF">EDE15_3388</name>
</gene>
<accession>A0A3R9R4N3</accession>
<organism evidence="2 3">
    <name type="scientific">Edaphobacter aggregans</name>
    <dbReference type="NCBI Taxonomy" id="570835"/>
    <lineage>
        <taxon>Bacteria</taxon>
        <taxon>Pseudomonadati</taxon>
        <taxon>Acidobacteriota</taxon>
        <taxon>Terriglobia</taxon>
        <taxon>Terriglobales</taxon>
        <taxon>Acidobacteriaceae</taxon>
        <taxon>Edaphobacter</taxon>
    </lineage>
</organism>
<comment type="caution">
    <text evidence="2">The sequence shown here is derived from an EMBL/GenBank/DDBJ whole genome shotgun (WGS) entry which is preliminary data.</text>
</comment>
<keyword evidence="1" id="KW-0812">Transmembrane</keyword>
<dbReference type="Proteomes" id="UP000269669">
    <property type="component" value="Unassembled WGS sequence"/>
</dbReference>
<keyword evidence="3" id="KW-1185">Reference proteome</keyword>
<proteinExistence type="predicted"/>
<sequence>MQLLIASILPLTFAAIMFFLGRYFIRHPEVQHRFFTLGMLPQSKFSRAWSRFTGYLFCSVSVGFVILYVII</sequence>
<feature type="transmembrane region" description="Helical" evidence="1">
    <location>
        <begin position="6"/>
        <end position="25"/>
    </location>
</feature>
<evidence type="ECO:0000313" key="3">
    <source>
        <dbReference type="Proteomes" id="UP000269669"/>
    </source>
</evidence>
<protein>
    <submittedName>
        <fullName evidence="2">Uncharacterized protein</fullName>
    </submittedName>
</protein>
<dbReference type="AlphaFoldDB" id="A0A3R9R4N3"/>
<feature type="transmembrane region" description="Helical" evidence="1">
    <location>
        <begin position="52"/>
        <end position="70"/>
    </location>
</feature>
<evidence type="ECO:0000313" key="2">
    <source>
        <dbReference type="EMBL" id="RSL17839.1"/>
    </source>
</evidence>
<name>A0A3R9R4N3_9BACT</name>